<reference evidence="1 2" key="1">
    <citation type="submission" date="2021-08" db="EMBL/GenBank/DDBJ databases">
        <authorList>
            <person name="Peeters C."/>
        </authorList>
    </citation>
    <scope>NUCLEOTIDE SEQUENCE [LARGE SCALE GENOMIC DNA]</scope>
    <source>
        <strain evidence="1 2">LMG 23992</strain>
    </source>
</reference>
<sequence length="122" mass="13374">MSVVVNPAAGVPYKFPMKDVRENFPAPLLYIGWEDHLMICAPVCLPLPPDMPFGALVSQVLPGIYGEHPDFARIDWSAVQWFKSGQPWTPDPARSLADNGLGHKDVIRFRTPGLTGIKGSCS</sequence>
<dbReference type="Pfam" id="PF04663">
    <property type="entry name" value="Phenol_monoox"/>
    <property type="match status" value="1"/>
</dbReference>
<name>A0ABM8WP81_9BURK</name>
<dbReference type="InterPro" id="IPR006756">
    <property type="entry name" value="Phenol_hydroxylase"/>
</dbReference>
<dbReference type="EMBL" id="CAJZAI010000002">
    <property type="protein sequence ID" value="CAG9169214.1"/>
    <property type="molecule type" value="Genomic_DNA"/>
</dbReference>
<keyword evidence="1" id="KW-0560">Oxidoreductase</keyword>
<proteinExistence type="predicted"/>
<evidence type="ECO:0000313" key="2">
    <source>
        <dbReference type="Proteomes" id="UP000727654"/>
    </source>
</evidence>
<dbReference type="Proteomes" id="UP000727654">
    <property type="component" value="Unassembled WGS sequence"/>
</dbReference>
<dbReference type="InterPro" id="IPR043010">
    <property type="entry name" value="Phenol_hydroxylase_sf"/>
</dbReference>
<keyword evidence="2" id="KW-1185">Reference proteome</keyword>
<accession>A0ABM8WP81</accession>
<evidence type="ECO:0000313" key="1">
    <source>
        <dbReference type="EMBL" id="CAG9169214.1"/>
    </source>
</evidence>
<comment type="caution">
    <text evidence="1">The sequence shown here is derived from an EMBL/GenBank/DDBJ whole genome shotgun (WGS) entry which is preliminary data.</text>
</comment>
<dbReference type="GO" id="GO:0018662">
    <property type="term" value="F:phenol 2-monooxygenase activity"/>
    <property type="evidence" value="ECO:0007669"/>
    <property type="project" value="UniProtKB-EC"/>
</dbReference>
<organism evidence="1 2">
    <name type="scientific">Cupriavidus laharis</name>
    <dbReference type="NCBI Taxonomy" id="151654"/>
    <lineage>
        <taxon>Bacteria</taxon>
        <taxon>Pseudomonadati</taxon>
        <taxon>Pseudomonadota</taxon>
        <taxon>Betaproteobacteria</taxon>
        <taxon>Burkholderiales</taxon>
        <taxon>Burkholderiaceae</taxon>
        <taxon>Cupriavidus</taxon>
    </lineage>
</organism>
<dbReference type="EC" id="1.14.13.7" evidence="1"/>
<dbReference type="RefSeq" id="WP_224079062.1">
    <property type="nucleotide sequence ID" value="NZ_CAJZAI010000002.1"/>
</dbReference>
<gene>
    <name evidence="1" type="primary">tbuD</name>
    <name evidence="1" type="ORF">LMG23992_01422</name>
</gene>
<protein>
    <submittedName>
        <fullName evidence="1">Phenol 2-monooxygenase</fullName>
        <ecNumber evidence="1">1.14.13.7</ecNumber>
    </submittedName>
</protein>
<dbReference type="Gene3D" id="3.10.20.560">
    <property type="entry name" value="Phenol hydroxylase"/>
    <property type="match status" value="1"/>
</dbReference>